<dbReference type="SUPFAM" id="SSF53335">
    <property type="entry name" value="S-adenosyl-L-methionine-dependent methyltransferases"/>
    <property type="match status" value="1"/>
</dbReference>
<dbReference type="GO" id="GO:0032259">
    <property type="term" value="P:methylation"/>
    <property type="evidence" value="ECO:0007669"/>
    <property type="project" value="UniProtKB-KW"/>
</dbReference>
<proteinExistence type="predicted"/>
<dbReference type="KEGG" id="ima:PO878_11285"/>
<organism evidence="1 2">
    <name type="scientific">Iamia majanohamensis</name>
    <dbReference type="NCBI Taxonomy" id="467976"/>
    <lineage>
        <taxon>Bacteria</taxon>
        <taxon>Bacillati</taxon>
        <taxon>Actinomycetota</taxon>
        <taxon>Acidimicrobiia</taxon>
        <taxon>Acidimicrobiales</taxon>
        <taxon>Iamiaceae</taxon>
        <taxon>Iamia</taxon>
    </lineage>
</organism>
<evidence type="ECO:0000313" key="2">
    <source>
        <dbReference type="Proteomes" id="UP001216390"/>
    </source>
</evidence>
<reference evidence="1" key="1">
    <citation type="submission" date="2023-01" db="EMBL/GenBank/DDBJ databases">
        <title>The diversity of Class Acidimicrobiia in South China Sea sediment environments and the proposal of Iamia marina sp. nov., a novel species of the genus Iamia.</title>
        <authorList>
            <person name="He Y."/>
            <person name="Tian X."/>
        </authorList>
    </citation>
    <scope>NUCLEOTIDE SEQUENCE</scope>
    <source>
        <strain evidence="1">DSM 19957</strain>
    </source>
</reference>
<name>A0AAE9YBP9_9ACTN</name>
<dbReference type="Gene3D" id="3.40.50.150">
    <property type="entry name" value="Vaccinia Virus protein VP39"/>
    <property type="match status" value="1"/>
</dbReference>
<evidence type="ECO:0000313" key="1">
    <source>
        <dbReference type="EMBL" id="WCO65081.1"/>
    </source>
</evidence>
<gene>
    <name evidence="1" type="ORF">PO878_11285</name>
</gene>
<dbReference type="AlphaFoldDB" id="A0AAE9YBP9"/>
<dbReference type="Proteomes" id="UP001216390">
    <property type="component" value="Chromosome"/>
</dbReference>
<dbReference type="Pfam" id="PF13578">
    <property type="entry name" value="Methyltransf_24"/>
    <property type="match status" value="1"/>
</dbReference>
<keyword evidence="1" id="KW-0808">Transferase</keyword>
<dbReference type="GO" id="GO:0008168">
    <property type="term" value="F:methyltransferase activity"/>
    <property type="evidence" value="ECO:0007669"/>
    <property type="project" value="UniProtKB-KW"/>
</dbReference>
<accession>A0AAE9YBP9</accession>
<keyword evidence="2" id="KW-1185">Reference proteome</keyword>
<dbReference type="EMBL" id="CP116942">
    <property type="protein sequence ID" value="WCO65081.1"/>
    <property type="molecule type" value="Genomic_DNA"/>
</dbReference>
<dbReference type="InterPro" id="IPR029063">
    <property type="entry name" value="SAM-dependent_MTases_sf"/>
</dbReference>
<protein>
    <submittedName>
        <fullName evidence="1">Class I SAM-dependent methyltransferase</fullName>
    </submittedName>
</protein>
<keyword evidence="1" id="KW-0489">Methyltransferase</keyword>
<dbReference type="RefSeq" id="WP_272734606.1">
    <property type="nucleotide sequence ID" value="NZ_CP116942.1"/>
</dbReference>
<sequence length="254" mass="27664">MTPSGPPTAPDFAATLADVADVEGWMTDGQARLLWDGARAVPDGGRIVEIGSFRGRSTVVLGRAAAPGVELVAIDPHAGNDRGPQEIEGFVDEAAQDHEVFNANLEAAGVRDRVTHVRAFSDAAHAQVPDPIDLLYIDGAHRYGPARADIRDWGARVTEGGTLLIHDSFSSIGVTLAILRELFLGGHWRYVGRSESMTEYRRERLGPKARVANAVHQALELPWFARNVLIKVLITVRLGRLTRLLGHDPSTWPY</sequence>